<proteinExistence type="predicted"/>
<accession>A0A2J6QJ43</accession>
<dbReference type="AlphaFoldDB" id="A0A2J6QJ43"/>
<dbReference type="EMBL" id="KZ613468">
    <property type="protein sequence ID" value="PMD26281.1"/>
    <property type="molecule type" value="Genomic_DNA"/>
</dbReference>
<evidence type="ECO:0000313" key="2">
    <source>
        <dbReference type="Proteomes" id="UP000235672"/>
    </source>
</evidence>
<name>A0A2J6QJ43_9HELO</name>
<dbReference type="STRING" id="1745343.A0A2J6QJ43"/>
<gene>
    <name evidence="1" type="ORF">NA56DRAFT_341659</name>
</gene>
<evidence type="ECO:0000313" key="1">
    <source>
        <dbReference type="EMBL" id="PMD26281.1"/>
    </source>
</evidence>
<protein>
    <submittedName>
        <fullName evidence="1">Uncharacterized protein</fullName>
    </submittedName>
</protein>
<sequence length="246" mass="28802">MFAKVVYGCYTKDNIDASAYAPLATVAGRFVWSPPNLRYPWKPIIRHLICLGADPHQGFFRDKKITILDDLLGELCSPFDSRSVGQAWLDVLTESGIDVGKYLEAEYQLHFDASKALPIMRKDFKSDFRARYFIIYPEAPSVSWEWFIDPEGQAYDVLEEFKNLGTPSYLYYYRQDRLSFHWPIVYSRWQWSVVELPFEWGVQDDAILVRRANDRFKRRCEKKAMKLAKAQGIFHQGPKMPGSWIY</sequence>
<keyword evidence="2" id="KW-1185">Reference proteome</keyword>
<dbReference type="OrthoDB" id="539213at2759"/>
<reference evidence="1 2" key="1">
    <citation type="submission" date="2016-05" db="EMBL/GenBank/DDBJ databases">
        <title>A degradative enzymes factory behind the ericoid mycorrhizal symbiosis.</title>
        <authorList>
            <consortium name="DOE Joint Genome Institute"/>
            <person name="Martino E."/>
            <person name="Morin E."/>
            <person name="Grelet G."/>
            <person name="Kuo A."/>
            <person name="Kohler A."/>
            <person name="Daghino S."/>
            <person name="Barry K."/>
            <person name="Choi C."/>
            <person name="Cichocki N."/>
            <person name="Clum A."/>
            <person name="Copeland A."/>
            <person name="Hainaut M."/>
            <person name="Haridas S."/>
            <person name="Labutti K."/>
            <person name="Lindquist E."/>
            <person name="Lipzen A."/>
            <person name="Khouja H.-R."/>
            <person name="Murat C."/>
            <person name="Ohm R."/>
            <person name="Olson A."/>
            <person name="Spatafora J."/>
            <person name="Veneault-Fourrey C."/>
            <person name="Henrissat B."/>
            <person name="Grigoriev I."/>
            <person name="Martin F."/>
            <person name="Perotto S."/>
        </authorList>
    </citation>
    <scope>NUCLEOTIDE SEQUENCE [LARGE SCALE GENOMIC DNA]</scope>
    <source>
        <strain evidence="1 2">UAMH 7357</strain>
    </source>
</reference>
<organism evidence="1 2">
    <name type="scientific">Hyaloscypha hepaticicola</name>
    <dbReference type="NCBI Taxonomy" id="2082293"/>
    <lineage>
        <taxon>Eukaryota</taxon>
        <taxon>Fungi</taxon>
        <taxon>Dikarya</taxon>
        <taxon>Ascomycota</taxon>
        <taxon>Pezizomycotina</taxon>
        <taxon>Leotiomycetes</taxon>
        <taxon>Helotiales</taxon>
        <taxon>Hyaloscyphaceae</taxon>
        <taxon>Hyaloscypha</taxon>
    </lineage>
</organism>
<dbReference type="Proteomes" id="UP000235672">
    <property type="component" value="Unassembled WGS sequence"/>
</dbReference>